<dbReference type="WBParaSite" id="PS1159_v2.g15482.t1">
    <property type="protein sequence ID" value="PS1159_v2.g15482.t1"/>
    <property type="gene ID" value="PS1159_v2.g15482"/>
</dbReference>
<evidence type="ECO:0000313" key="2">
    <source>
        <dbReference type="WBParaSite" id="PS1159_v2.g15482.t1"/>
    </source>
</evidence>
<dbReference type="Proteomes" id="UP000887580">
    <property type="component" value="Unplaced"/>
</dbReference>
<organism evidence="1 2">
    <name type="scientific">Panagrolaimus sp. PS1159</name>
    <dbReference type="NCBI Taxonomy" id="55785"/>
    <lineage>
        <taxon>Eukaryota</taxon>
        <taxon>Metazoa</taxon>
        <taxon>Ecdysozoa</taxon>
        <taxon>Nematoda</taxon>
        <taxon>Chromadorea</taxon>
        <taxon>Rhabditida</taxon>
        <taxon>Tylenchina</taxon>
        <taxon>Panagrolaimomorpha</taxon>
        <taxon>Panagrolaimoidea</taxon>
        <taxon>Panagrolaimidae</taxon>
        <taxon>Panagrolaimus</taxon>
    </lineage>
</organism>
<evidence type="ECO:0000313" key="1">
    <source>
        <dbReference type="Proteomes" id="UP000887580"/>
    </source>
</evidence>
<proteinExistence type="predicted"/>
<accession>A0AC35FDC3</accession>
<sequence length="307" mass="36507">MENTVEYFGINIDSTETPNVIRKNDYSNLRSDFVNGMTVELKQMKQEYWPYISCPMLFLRFDLLNFYTQKMEDESLITNCNTLKALARSNKRPFVMFTTEKIINNISKFFYVLHAEDYSKFVPDQKFKDNMHIGKRLEATLKENFDGYFTFGCFCKSVMVGNSSIKVYYTHQIDLFDNDMNPIEVKARYLREKTENKQKQSEREKEDNISTVLQCKIGGVNKLIFGIHDGIEAEMIQMDLKELDIDNVAKEVKIRLGTMKKNLSDIIQRYLTYKNRKERAFRIRYENQWTFEEINREDLLKSYAQFQ</sequence>
<reference evidence="2" key="1">
    <citation type="submission" date="2022-11" db="UniProtKB">
        <authorList>
            <consortium name="WormBaseParasite"/>
        </authorList>
    </citation>
    <scope>IDENTIFICATION</scope>
</reference>
<name>A0AC35FDC3_9BILA</name>
<protein>
    <submittedName>
        <fullName evidence="2">Decapping nuclease</fullName>
    </submittedName>
</protein>